<dbReference type="GO" id="GO:0000815">
    <property type="term" value="C:ESCRT III complex"/>
    <property type="evidence" value="ECO:0007669"/>
    <property type="project" value="TreeGrafter"/>
</dbReference>
<dbReference type="AlphaFoldDB" id="A0A6A6UM04"/>
<dbReference type="Gene3D" id="1.10.287.1060">
    <property type="entry name" value="ESAT-6-like"/>
    <property type="match status" value="1"/>
</dbReference>
<feature type="compositionally biased region" description="Basic and acidic residues" evidence="7">
    <location>
        <begin position="159"/>
        <end position="177"/>
    </location>
</feature>
<evidence type="ECO:0000256" key="3">
    <source>
        <dbReference type="ARBA" id="ARBA00022448"/>
    </source>
</evidence>
<feature type="compositionally biased region" description="Acidic residues" evidence="7">
    <location>
        <begin position="148"/>
        <end position="158"/>
    </location>
</feature>
<dbReference type="PANTHER" id="PTHR22761:SF5">
    <property type="entry name" value="CHARGED MULTIVESICULAR BODY PROTEIN 6"/>
    <property type="match status" value="1"/>
</dbReference>
<reference evidence="8" key="1">
    <citation type="journal article" date="2020" name="Stud. Mycol.">
        <title>101 Dothideomycetes genomes: a test case for predicting lifestyles and emergence of pathogens.</title>
        <authorList>
            <person name="Haridas S."/>
            <person name="Albert R."/>
            <person name="Binder M."/>
            <person name="Bloem J."/>
            <person name="Labutti K."/>
            <person name="Salamov A."/>
            <person name="Andreopoulos B."/>
            <person name="Baker S."/>
            <person name="Barry K."/>
            <person name="Bills G."/>
            <person name="Bluhm B."/>
            <person name="Cannon C."/>
            <person name="Castanera R."/>
            <person name="Culley D."/>
            <person name="Daum C."/>
            <person name="Ezra D."/>
            <person name="Gonzalez J."/>
            <person name="Henrissat B."/>
            <person name="Kuo A."/>
            <person name="Liang C."/>
            <person name="Lipzen A."/>
            <person name="Lutzoni F."/>
            <person name="Magnuson J."/>
            <person name="Mondo S."/>
            <person name="Nolan M."/>
            <person name="Ohm R."/>
            <person name="Pangilinan J."/>
            <person name="Park H.-J."/>
            <person name="Ramirez L."/>
            <person name="Alfaro M."/>
            <person name="Sun H."/>
            <person name="Tritt A."/>
            <person name="Yoshinaga Y."/>
            <person name="Zwiers L.-H."/>
            <person name="Turgeon B."/>
            <person name="Goodwin S."/>
            <person name="Spatafora J."/>
            <person name="Crous P."/>
            <person name="Grigoriev I."/>
        </authorList>
    </citation>
    <scope>NUCLEOTIDE SEQUENCE</scope>
    <source>
        <strain evidence="8">CBS 115976</strain>
    </source>
</reference>
<name>A0A6A6UM04_9PEZI</name>
<feature type="region of interest" description="Disordered" evidence="7">
    <location>
        <begin position="143"/>
        <end position="214"/>
    </location>
</feature>
<dbReference type="OrthoDB" id="441172at2759"/>
<dbReference type="GO" id="GO:0015031">
    <property type="term" value="P:protein transport"/>
    <property type="evidence" value="ECO:0007669"/>
    <property type="project" value="UniProtKB-KW"/>
</dbReference>
<accession>A0A6A6UM04</accession>
<keyword evidence="3" id="KW-0813">Transport</keyword>
<protein>
    <submittedName>
        <fullName evidence="8">Snf7-domain-containing protein</fullName>
    </submittedName>
</protein>
<evidence type="ECO:0000313" key="9">
    <source>
        <dbReference type="Proteomes" id="UP000799302"/>
    </source>
</evidence>
<evidence type="ECO:0000256" key="1">
    <source>
        <dbReference type="ARBA" id="ARBA00004608"/>
    </source>
</evidence>
<comment type="subcellular location">
    <subcellularLocation>
        <location evidence="1">Endosome membrane</location>
    </subcellularLocation>
</comment>
<dbReference type="GO" id="GO:0006900">
    <property type="term" value="P:vesicle budding from membrane"/>
    <property type="evidence" value="ECO:0007669"/>
    <property type="project" value="TreeGrafter"/>
</dbReference>
<dbReference type="Pfam" id="PF03357">
    <property type="entry name" value="Snf7"/>
    <property type="match status" value="1"/>
</dbReference>
<evidence type="ECO:0000256" key="6">
    <source>
        <dbReference type="ARBA" id="ARBA00023136"/>
    </source>
</evidence>
<dbReference type="GO" id="GO:0032511">
    <property type="term" value="P:late endosome to vacuole transport via multivesicular body sorting pathway"/>
    <property type="evidence" value="ECO:0007669"/>
    <property type="project" value="TreeGrafter"/>
</dbReference>
<dbReference type="GO" id="GO:0005771">
    <property type="term" value="C:multivesicular body"/>
    <property type="evidence" value="ECO:0007669"/>
    <property type="project" value="TreeGrafter"/>
</dbReference>
<evidence type="ECO:0000256" key="7">
    <source>
        <dbReference type="SAM" id="MobiDB-lite"/>
    </source>
</evidence>
<dbReference type="Proteomes" id="UP000799302">
    <property type="component" value="Unassembled WGS sequence"/>
</dbReference>
<organism evidence="8 9">
    <name type="scientific">Microthyrium microscopicum</name>
    <dbReference type="NCBI Taxonomy" id="703497"/>
    <lineage>
        <taxon>Eukaryota</taxon>
        <taxon>Fungi</taxon>
        <taxon>Dikarya</taxon>
        <taxon>Ascomycota</taxon>
        <taxon>Pezizomycotina</taxon>
        <taxon>Dothideomycetes</taxon>
        <taxon>Dothideomycetes incertae sedis</taxon>
        <taxon>Microthyriales</taxon>
        <taxon>Microthyriaceae</taxon>
        <taxon>Microthyrium</taxon>
    </lineage>
</organism>
<dbReference type="InterPro" id="IPR005024">
    <property type="entry name" value="Snf7_fam"/>
</dbReference>
<sequence>MGQASSKKITAQDDAILSMKIQRDKLQQYQKKIKHVTARETEVAKECLRRGDKKKALVALRRKKYQESLLAKTDAQLEQLEILVNDVEFARVQKDVMYGLQQGTSVLKQIHREMGGVEGVEKLLADNEEARLYQKEVNDLLAGRMSNQDEDEVEDELEALEREMNPIKDEPISHPELPDAPAQEPERRESQKERWERRAREQREQREPQEPLLA</sequence>
<keyword evidence="5" id="KW-0653">Protein transport</keyword>
<keyword evidence="4" id="KW-0967">Endosome</keyword>
<keyword evidence="6" id="KW-0472">Membrane</keyword>
<comment type="similarity">
    <text evidence="2">Belongs to the SNF7 family.</text>
</comment>
<evidence type="ECO:0000256" key="2">
    <source>
        <dbReference type="ARBA" id="ARBA00006190"/>
    </source>
</evidence>
<dbReference type="PANTHER" id="PTHR22761">
    <property type="entry name" value="CHARGED MULTIVESICULAR BODY PROTEIN"/>
    <property type="match status" value="1"/>
</dbReference>
<evidence type="ECO:0000313" key="8">
    <source>
        <dbReference type="EMBL" id="KAF2671944.1"/>
    </source>
</evidence>
<feature type="compositionally biased region" description="Basic and acidic residues" evidence="7">
    <location>
        <begin position="184"/>
        <end position="214"/>
    </location>
</feature>
<evidence type="ECO:0000256" key="4">
    <source>
        <dbReference type="ARBA" id="ARBA00022753"/>
    </source>
</evidence>
<evidence type="ECO:0000256" key="5">
    <source>
        <dbReference type="ARBA" id="ARBA00022927"/>
    </source>
</evidence>
<dbReference type="EMBL" id="MU004232">
    <property type="protein sequence ID" value="KAF2671944.1"/>
    <property type="molecule type" value="Genomic_DNA"/>
</dbReference>
<proteinExistence type="inferred from homology"/>
<gene>
    <name evidence="8" type="ORF">BT63DRAFT_370065</name>
</gene>
<keyword evidence="9" id="KW-1185">Reference proteome</keyword>